<keyword evidence="1" id="KW-0732">Signal</keyword>
<dbReference type="SUPFAM" id="SSF55394">
    <property type="entry name" value="Bactericidal permeability-increasing protein, BPI"/>
    <property type="match status" value="1"/>
</dbReference>
<dbReference type="PANTHER" id="PTHR11008">
    <property type="entry name" value="PROTEIN TAKEOUT-LIKE PROTEIN"/>
    <property type="match status" value="1"/>
</dbReference>
<reference evidence="2" key="1">
    <citation type="submission" date="2021-12" db="EMBL/GenBank/DDBJ databases">
        <authorList>
            <person name="King R."/>
        </authorList>
    </citation>
    <scope>NUCLEOTIDE SEQUENCE</scope>
</reference>
<dbReference type="InterPro" id="IPR017943">
    <property type="entry name" value="Bactericidal_perm-incr_a/b_dom"/>
</dbReference>
<dbReference type="Gene3D" id="3.15.10.30">
    <property type="entry name" value="Haemolymph juvenile hormone binding protein"/>
    <property type="match status" value="1"/>
</dbReference>
<sequence>MRSVLLAFVTVVFAGISVGEDAKPKNALEENVLLLFTKWRAGERGPFSFPLPSLDVISMPSTNGDYEGYGVRIKYSTSNLFVIGLKRFSVEQIDISGSKLTASGVFIVPSISVISDKYSVNGRALWFIPIKGSGTMNITIKNIQLNISITLINNSSRMWVDSSNLSFKISSVNANLENAPNTITVLLNKSGATILKSYHNDIVKAVQNVMVPAMDSFLDGNRIVTPDQLFRLLEEEKTPPPTVVLVE</sequence>
<dbReference type="EMBL" id="OU963898">
    <property type="protein sequence ID" value="CAH0406049.1"/>
    <property type="molecule type" value="Genomic_DNA"/>
</dbReference>
<evidence type="ECO:0000256" key="1">
    <source>
        <dbReference type="SAM" id="SignalP"/>
    </source>
</evidence>
<gene>
    <name evidence="2" type="ORF">CHILSU_LOCUS9421</name>
</gene>
<evidence type="ECO:0000313" key="3">
    <source>
        <dbReference type="Proteomes" id="UP001153292"/>
    </source>
</evidence>
<dbReference type="Pfam" id="PF06585">
    <property type="entry name" value="JHBP"/>
    <property type="match status" value="1"/>
</dbReference>
<keyword evidence="3" id="KW-1185">Reference proteome</keyword>
<feature type="chain" id="PRO_5047122449" evidence="1">
    <location>
        <begin position="20"/>
        <end position="247"/>
    </location>
</feature>
<protein>
    <submittedName>
        <fullName evidence="2">Uncharacterized protein</fullName>
    </submittedName>
</protein>
<dbReference type="InterPro" id="IPR010562">
    <property type="entry name" value="Haemolymph_juvenile_hormone-bd"/>
</dbReference>
<dbReference type="SMART" id="SM00700">
    <property type="entry name" value="JHBP"/>
    <property type="match status" value="1"/>
</dbReference>
<organism evidence="2 3">
    <name type="scientific">Chilo suppressalis</name>
    <name type="common">Asiatic rice borer moth</name>
    <dbReference type="NCBI Taxonomy" id="168631"/>
    <lineage>
        <taxon>Eukaryota</taxon>
        <taxon>Metazoa</taxon>
        <taxon>Ecdysozoa</taxon>
        <taxon>Arthropoda</taxon>
        <taxon>Hexapoda</taxon>
        <taxon>Insecta</taxon>
        <taxon>Pterygota</taxon>
        <taxon>Neoptera</taxon>
        <taxon>Endopterygota</taxon>
        <taxon>Lepidoptera</taxon>
        <taxon>Glossata</taxon>
        <taxon>Ditrysia</taxon>
        <taxon>Pyraloidea</taxon>
        <taxon>Crambidae</taxon>
        <taxon>Crambinae</taxon>
        <taxon>Chilo</taxon>
    </lineage>
</organism>
<evidence type="ECO:0000313" key="2">
    <source>
        <dbReference type="EMBL" id="CAH0406049.1"/>
    </source>
</evidence>
<name>A0ABN8BFA3_CHISP</name>
<feature type="signal peptide" evidence="1">
    <location>
        <begin position="1"/>
        <end position="19"/>
    </location>
</feature>
<dbReference type="Proteomes" id="UP001153292">
    <property type="component" value="Chromosome 5"/>
</dbReference>
<accession>A0ABN8BFA3</accession>
<dbReference type="InterPro" id="IPR038606">
    <property type="entry name" value="To_sf"/>
</dbReference>
<dbReference type="PANTHER" id="PTHR11008:SF29">
    <property type="entry name" value="IP17226P"/>
    <property type="match status" value="1"/>
</dbReference>
<proteinExistence type="predicted"/>